<dbReference type="RefSeq" id="WP_191762322.1">
    <property type="nucleotide sequence ID" value="NZ_VJXY01000101.1"/>
</dbReference>
<dbReference type="AlphaFoldDB" id="A0AA40VVF5"/>
<gene>
    <name evidence="1" type="ORF">FNW02_36060</name>
</gene>
<dbReference type="InterPro" id="IPR021527">
    <property type="entry name" value="DUF2795"/>
</dbReference>
<dbReference type="Pfam" id="PF11387">
    <property type="entry name" value="DUF2795"/>
    <property type="match status" value="1"/>
</dbReference>
<evidence type="ECO:0000313" key="1">
    <source>
        <dbReference type="EMBL" id="MBD6621001.1"/>
    </source>
</evidence>
<sequence length="64" mass="7192">MATVNLVQLQKNLDEVTYPLSKQDLLQYAEQRGVDEVILRALKQLPSKQYETLADISKALSGSE</sequence>
<evidence type="ECO:0000313" key="2">
    <source>
        <dbReference type="Proteomes" id="UP001165986"/>
    </source>
</evidence>
<organism evidence="1 2">
    <name type="scientific">Komarekiella delphini-convector SJRDD-AB1</name>
    <dbReference type="NCBI Taxonomy" id="2593771"/>
    <lineage>
        <taxon>Bacteria</taxon>
        <taxon>Bacillati</taxon>
        <taxon>Cyanobacteriota</taxon>
        <taxon>Cyanophyceae</taxon>
        <taxon>Nostocales</taxon>
        <taxon>Nostocaceae</taxon>
        <taxon>Komarekiella</taxon>
        <taxon>Komarekiella delphini-convector</taxon>
    </lineage>
</organism>
<proteinExistence type="predicted"/>
<dbReference type="EMBL" id="VJXY01000101">
    <property type="protein sequence ID" value="MBD6621001.1"/>
    <property type="molecule type" value="Genomic_DNA"/>
</dbReference>
<keyword evidence="2" id="KW-1185">Reference proteome</keyword>
<dbReference type="Proteomes" id="UP001165986">
    <property type="component" value="Unassembled WGS sequence"/>
</dbReference>
<accession>A0AA40VVF5</accession>
<name>A0AA40VVF5_9NOST</name>
<reference evidence="1" key="1">
    <citation type="submission" date="2019-07" db="EMBL/GenBank/DDBJ databases">
        <title>Toxilogical consequences of a new and cryptic species of cyanobacteria (Komarekiella delphini-convector) recovered from the epidermis of a bottlenose dolphin and 1500 ft. in the air.</title>
        <authorList>
            <person name="Brown A.O."/>
            <person name="Dvorak P."/>
            <person name="Villanueva C.D."/>
            <person name="Foss A.J."/>
            <person name="Garvey A.D."/>
            <person name="Gibson Q.A."/>
            <person name="Johansen J.R."/>
            <person name="Casamatta D.A."/>
        </authorList>
    </citation>
    <scope>NUCLEOTIDE SEQUENCE</scope>
    <source>
        <strain evidence="1">SJRDD-AB1</strain>
    </source>
</reference>
<comment type="caution">
    <text evidence="1">The sequence shown here is derived from an EMBL/GenBank/DDBJ whole genome shotgun (WGS) entry which is preliminary data.</text>
</comment>
<protein>
    <submittedName>
        <fullName evidence="1">DUF2795 domain-containing protein</fullName>
    </submittedName>
</protein>